<feature type="transmembrane region" description="Helical" evidence="4">
    <location>
        <begin position="119"/>
        <end position="149"/>
    </location>
</feature>
<proteinExistence type="predicted"/>
<keyword evidence="4" id="KW-0472">Membrane</keyword>
<dbReference type="InterPro" id="IPR011712">
    <property type="entry name" value="Sig_transdc_His_kin_sub3_dim/P"/>
</dbReference>
<feature type="transmembrane region" description="Helical" evidence="4">
    <location>
        <begin position="61"/>
        <end position="81"/>
    </location>
</feature>
<dbReference type="RefSeq" id="WP_252799669.1">
    <property type="nucleotide sequence ID" value="NZ_BAAABM010000007.1"/>
</dbReference>
<dbReference type="InterPro" id="IPR050482">
    <property type="entry name" value="Sensor_HK_TwoCompSys"/>
</dbReference>
<accession>A0ABP3FRS0</accession>
<evidence type="ECO:0000256" key="3">
    <source>
        <dbReference type="ARBA" id="ARBA00023012"/>
    </source>
</evidence>
<dbReference type="CDD" id="cd16917">
    <property type="entry name" value="HATPase_UhpB-NarQ-NarX-like"/>
    <property type="match status" value="1"/>
</dbReference>
<keyword evidence="1" id="KW-0808">Transferase</keyword>
<dbReference type="InterPro" id="IPR036890">
    <property type="entry name" value="HATPase_C_sf"/>
</dbReference>
<organism evidence="6 7">
    <name type="scientific">Actinoallomurus spadix</name>
    <dbReference type="NCBI Taxonomy" id="79912"/>
    <lineage>
        <taxon>Bacteria</taxon>
        <taxon>Bacillati</taxon>
        <taxon>Actinomycetota</taxon>
        <taxon>Actinomycetes</taxon>
        <taxon>Streptosporangiales</taxon>
        <taxon>Thermomonosporaceae</taxon>
        <taxon>Actinoallomurus</taxon>
    </lineage>
</organism>
<dbReference type="Gene3D" id="3.30.565.10">
    <property type="entry name" value="Histidine kinase-like ATPase, C-terminal domain"/>
    <property type="match status" value="1"/>
</dbReference>
<keyword evidence="4" id="KW-1133">Transmembrane helix</keyword>
<evidence type="ECO:0000313" key="7">
    <source>
        <dbReference type="Proteomes" id="UP001501822"/>
    </source>
</evidence>
<feature type="transmembrane region" description="Helical" evidence="4">
    <location>
        <begin position="34"/>
        <end position="55"/>
    </location>
</feature>
<dbReference type="SUPFAM" id="SSF55874">
    <property type="entry name" value="ATPase domain of HSP90 chaperone/DNA topoisomerase II/histidine kinase"/>
    <property type="match status" value="1"/>
</dbReference>
<keyword evidence="7" id="KW-1185">Reference proteome</keyword>
<evidence type="ECO:0000259" key="5">
    <source>
        <dbReference type="Pfam" id="PF07730"/>
    </source>
</evidence>
<evidence type="ECO:0000256" key="4">
    <source>
        <dbReference type="SAM" id="Phobius"/>
    </source>
</evidence>
<evidence type="ECO:0000256" key="1">
    <source>
        <dbReference type="ARBA" id="ARBA00022679"/>
    </source>
</evidence>
<dbReference type="Proteomes" id="UP001501822">
    <property type="component" value="Unassembled WGS sequence"/>
</dbReference>
<sequence>MADRTDEPVLAADTPDDQGLFSDYRQMGVPTMRMARITVVLTLTSLSIIALINLLEDRPNAAALRVCSASMLVIVALQLFHTYPRPDHRSPKIWACTLCVQALLTFIPFWYYGVEWGDVAGFLGGSVLLLVRGVPGWTAYTFIVLSVFFARPMFHMPFRETVYLTALTAVMGQISWAQARLSDLLMRVHEARGDIARFAVARERRRFARDLHDLLGYSLSAISLKSEVVHQLMAQHPDLARQELDMIVKLSRQALSDVRSVANGYRQLSLESEVASAKLVLATAGIQTCVDITPGVLDAKLNTVLAIVLREGVTNVLRHSRARRCDITMSAGNDVIRLVISNDGPAGIFGRRSGRYGQGLDNLAGRLAVVGGSLSAGVSNDGRFRLTAVVPRP</sequence>
<keyword evidence="4" id="KW-0812">Transmembrane</keyword>
<comment type="caution">
    <text evidence="6">The sequence shown here is derived from an EMBL/GenBank/DDBJ whole genome shotgun (WGS) entry which is preliminary data.</text>
</comment>
<dbReference type="Gene3D" id="1.20.5.1930">
    <property type="match status" value="1"/>
</dbReference>
<dbReference type="PANTHER" id="PTHR24421:SF63">
    <property type="entry name" value="SENSOR HISTIDINE KINASE DESK"/>
    <property type="match status" value="1"/>
</dbReference>
<reference evidence="7" key="1">
    <citation type="journal article" date="2019" name="Int. J. Syst. Evol. Microbiol.">
        <title>The Global Catalogue of Microorganisms (GCM) 10K type strain sequencing project: providing services to taxonomists for standard genome sequencing and annotation.</title>
        <authorList>
            <consortium name="The Broad Institute Genomics Platform"/>
            <consortium name="The Broad Institute Genome Sequencing Center for Infectious Disease"/>
            <person name="Wu L."/>
            <person name="Ma J."/>
        </authorList>
    </citation>
    <scope>NUCLEOTIDE SEQUENCE [LARGE SCALE GENOMIC DNA]</scope>
    <source>
        <strain evidence="7">JCM 3146</strain>
    </source>
</reference>
<name>A0ABP3FRS0_9ACTN</name>
<gene>
    <name evidence="6" type="ORF">GCM10010151_10700</name>
</gene>
<keyword evidence="2" id="KW-0418">Kinase</keyword>
<protein>
    <recommendedName>
        <fullName evidence="5">Signal transduction histidine kinase subgroup 3 dimerisation and phosphoacceptor domain-containing protein</fullName>
    </recommendedName>
</protein>
<keyword evidence="3" id="KW-0902">Two-component regulatory system</keyword>
<dbReference type="Pfam" id="PF07730">
    <property type="entry name" value="HisKA_3"/>
    <property type="match status" value="1"/>
</dbReference>
<evidence type="ECO:0000313" key="6">
    <source>
        <dbReference type="EMBL" id="GAA0322752.1"/>
    </source>
</evidence>
<dbReference type="EMBL" id="BAAABM010000007">
    <property type="protein sequence ID" value="GAA0322752.1"/>
    <property type="molecule type" value="Genomic_DNA"/>
</dbReference>
<evidence type="ECO:0000256" key="2">
    <source>
        <dbReference type="ARBA" id="ARBA00022777"/>
    </source>
</evidence>
<feature type="domain" description="Signal transduction histidine kinase subgroup 3 dimerisation and phosphoacceptor" evidence="5">
    <location>
        <begin position="203"/>
        <end position="267"/>
    </location>
</feature>
<feature type="transmembrane region" description="Helical" evidence="4">
    <location>
        <begin position="93"/>
        <end position="113"/>
    </location>
</feature>
<dbReference type="PANTHER" id="PTHR24421">
    <property type="entry name" value="NITRATE/NITRITE SENSOR PROTEIN NARX-RELATED"/>
    <property type="match status" value="1"/>
</dbReference>